<protein>
    <recommendedName>
        <fullName evidence="4">Heat shock protein 15</fullName>
    </recommendedName>
</protein>
<dbReference type="Pfam" id="PF01479">
    <property type="entry name" value="S4"/>
    <property type="match status" value="1"/>
</dbReference>
<dbReference type="InterPro" id="IPR002942">
    <property type="entry name" value="S4_RNA-bd"/>
</dbReference>
<accession>A0ABW8JXE7</accession>
<evidence type="ECO:0000256" key="4">
    <source>
        <dbReference type="PIRNR" id="PIRNR016821"/>
    </source>
</evidence>
<comment type="caution">
    <text evidence="7">The sequence shown here is derived from an EMBL/GenBank/DDBJ whole genome shotgun (WGS) entry which is preliminary data.</text>
</comment>
<keyword evidence="3 4" id="KW-0238">DNA-binding</keyword>
<evidence type="ECO:0000256" key="3">
    <source>
        <dbReference type="ARBA" id="ARBA00023125"/>
    </source>
</evidence>
<evidence type="ECO:0000256" key="5">
    <source>
        <dbReference type="SAM" id="MobiDB-lite"/>
    </source>
</evidence>
<evidence type="ECO:0000313" key="7">
    <source>
        <dbReference type="EMBL" id="MFK2904856.1"/>
    </source>
</evidence>
<evidence type="ECO:0000256" key="2">
    <source>
        <dbReference type="ARBA" id="ARBA00022884"/>
    </source>
</evidence>
<reference evidence="7 8" key="1">
    <citation type="submission" date="2020-10" db="EMBL/GenBank/DDBJ databases">
        <title>Phylogeny of dyella-like bacteria.</title>
        <authorList>
            <person name="Fu J."/>
        </authorList>
    </citation>
    <scope>NUCLEOTIDE SEQUENCE [LARGE SCALE GENOMIC DNA]</scope>
    <source>
        <strain evidence="7 8">Gsoil3046</strain>
    </source>
</reference>
<evidence type="ECO:0000256" key="1">
    <source>
        <dbReference type="ARBA" id="ARBA00008396"/>
    </source>
</evidence>
<dbReference type="InterPro" id="IPR036986">
    <property type="entry name" value="S4_RNA-bd_sf"/>
</dbReference>
<name>A0ABW8JXE7_9GAMM</name>
<keyword evidence="2 4" id="KW-0694">RNA-binding</keyword>
<dbReference type="CDD" id="cd00165">
    <property type="entry name" value="S4"/>
    <property type="match status" value="1"/>
</dbReference>
<dbReference type="SUPFAM" id="SSF55174">
    <property type="entry name" value="Alpha-L RNA-binding motif"/>
    <property type="match status" value="1"/>
</dbReference>
<dbReference type="PROSITE" id="PS50889">
    <property type="entry name" value="S4"/>
    <property type="match status" value="1"/>
</dbReference>
<dbReference type="SMART" id="SM00363">
    <property type="entry name" value="S4"/>
    <property type="match status" value="1"/>
</dbReference>
<dbReference type="Gene3D" id="3.10.290.10">
    <property type="entry name" value="RNA-binding S4 domain"/>
    <property type="match status" value="1"/>
</dbReference>
<dbReference type="PIRSF" id="PIRSF016821">
    <property type="entry name" value="HSP15"/>
    <property type="match status" value="1"/>
</dbReference>
<dbReference type="Proteomes" id="UP001620460">
    <property type="component" value="Unassembled WGS sequence"/>
</dbReference>
<gene>
    <name evidence="7" type="ORF">ISP17_12905</name>
</gene>
<sequence length="132" mass="14580">MALELTEVRVDVWLWAARFFKTRSLAKQAIGGGKVELNGGACKAARPVRVGDRLIVRRGEETMEVEVLGLSEQRGPAPVAQALYRESEASRIAREAAREQRRLAGAPVRPPGRPDKHDRAALRRFKDSGGHD</sequence>
<evidence type="ECO:0000313" key="8">
    <source>
        <dbReference type="Proteomes" id="UP001620460"/>
    </source>
</evidence>
<comment type="similarity">
    <text evidence="1 4">Belongs to the HSP15 family.</text>
</comment>
<feature type="compositionally biased region" description="Basic and acidic residues" evidence="5">
    <location>
        <begin position="112"/>
        <end position="132"/>
    </location>
</feature>
<feature type="region of interest" description="Disordered" evidence="5">
    <location>
        <begin position="95"/>
        <end position="132"/>
    </location>
</feature>
<evidence type="ECO:0000259" key="6">
    <source>
        <dbReference type="SMART" id="SM00363"/>
    </source>
</evidence>
<dbReference type="EMBL" id="JADIKM010000003">
    <property type="protein sequence ID" value="MFK2904856.1"/>
    <property type="molecule type" value="Genomic_DNA"/>
</dbReference>
<feature type="domain" description="RNA-binding S4" evidence="6">
    <location>
        <begin position="8"/>
        <end position="73"/>
    </location>
</feature>
<keyword evidence="8" id="KW-1185">Reference proteome</keyword>
<dbReference type="RefSeq" id="WP_404633762.1">
    <property type="nucleotide sequence ID" value="NZ_JADIKM010000003.1"/>
</dbReference>
<proteinExistence type="inferred from homology"/>
<dbReference type="InterPro" id="IPR025708">
    <property type="entry name" value="HSP15"/>
</dbReference>
<organism evidence="7 8">
    <name type="scientific">Dyella ginsengisoli</name>
    <dbReference type="NCBI Taxonomy" id="363848"/>
    <lineage>
        <taxon>Bacteria</taxon>
        <taxon>Pseudomonadati</taxon>
        <taxon>Pseudomonadota</taxon>
        <taxon>Gammaproteobacteria</taxon>
        <taxon>Lysobacterales</taxon>
        <taxon>Rhodanobacteraceae</taxon>
        <taxon>Dyella</taxon>
    </lineage>
</organism>